<feature type="region of interest" description="Disordered" evidence="5">
    <location>
        <begin position="29"/>
        <end position="66"/>
    </location>
</feature>
<dbReference type="EMBL" id="APWK03000101">
    <property type="protein sequence ID" value="PHH51176.1"/>
    <property type="molecule type" value="Genomic_DNA"/>
</dbReference>
<dbReference type="InterPro" id="IPR036443">
    <property type="entry name" value="Znf_RanBP2_sf"/>
</dbReference>
<accession>A0A2C5WZ80</accession>
<keyword evidence="3" id="KW-0862">Zinc</keyword>
<evidence type="ECO:0000256" key="3">
    <source>
        <dbReference type="ARBA" id="ARBA00022833"/>
    </source>
</evidence>
<sequence length="299" mass="32598">MWRTTCGTHDCGSRPNCFDKMRYRHTGLGSQEELGAGVPSEAYSRHRGEPPQAHYPSPRDRAQSPTTTNGFVWTLEWAWNEDQKVQAAVQNMGYRGQSGHVDLEPVPMCESGSRLASTVASIQAPPQTSRLSMATGREQTSALVLTSDTALVPTQSLISSSSSSECDENSVRGRRRRRRPICKQPLSSGNIRATQPRIHRPTEDADGSVSETSSVDEPMKTKTEVKDEDSRLMPPVAPSDGSSIKESATEALGKLSMGNHSEHDESLPGTHERGWVCMICTLINLESAVECEACGVAQE</sequence>
<evidence type="ECO:0000259" key="6">
    <source>
        <dbReference type="PROSITE" id="PS50199"/>
    </source>
</evidence>
<name>A0A2C5WZ80_9PEZI</name>
<evidence type="ECO:0000256" key="4">
    <source>
        <dbReference type="PROSITE-ProRule" id="PRU00322"/>
    </source>
</evidence>
<dbReference type="PROSITE" id="PS01358">
    <property type="entry name" value="ZF_RANBP2_1"/>
    <property type="match status" value="1"/>
</dbReference>
<keyword evidence="1" id="KW-0479">Metal-binding</keyword>
<keyword evidence="8" id="KW-1185">Reference proteome</keyword>
<gene>
    <name evidence="7" type="ORF">CFIMG_003985RAa</name>
</gene>
<dbReference type="InterPro" id="IPR001876">
    <property type="entry name" value="Znf_RanBP2"/>
</dbReference>
<evidence type="ECO:0000256" key="5">
    <source>
        <dbReference type="SAM" id="MobiDB-lite"/>
    </source>
</evidence>
<reference evidence="7 8" key="1">
    <citation type="journal article" date="2013" name="Fungal Biol.">
        <title>Analysis of microsatellite markers in the genome of the plant pathogen Ceratocystis fimbriata.</title>
        <authorList>
            <person name="Simpson M.C."/>
            <person name="Wilken P.M."/>
            <person name="Coetzee M.P."/>
            <person name="Wingfield M.J."/>
            <person name="Wingfield B.D."/>
        </authorList>
    </citation>
    <scope>NUCLEOTIDE SEQUENCE [LARGE SCALE GENOMIC DNA]</scope>
    <source>
        <strain evidence="7 8">CBS 114723</strain>
    </source>
</reference>
<feature type="domain" description="RanBP2-type" evidence="6">
    <location>
        <begin position="271"/>
        <end position="299"/>
    </location>
</feature>
<keyword evidence="2 4" id="KW-0863">Zinc-finger</keyword>
<dbReference type="Proteomes" id="UP000222788">
    <property type="component" value="Unassembled WGS sequence"/>
</dbReference>
<evidence type="ECO:0000313" key="7">
    <source>
        <dbReference type="EMBL" id="PHH51176.1"/>
    </source>
</evidence>
<dbReference type="SUPFAM" id="SSF90209">
    <property type="entry name" value="Ran binding protein zinc finger-like"/>
    <property type="match status" value="1"/>
</dbReference>
<dbReference type="OrthoDB" id="261960at2759"/>
<feature type="compositionally biased region" description="Basic residues" evidence="5">
    <location>
        <begin position="172"/>
        <end position="181"/>
    </location>
</feature>
<dbReference type="AlphaFoldDB" id="A0A2C5WZ80"/>
<evidence type="ECO:0000256" key="2">
    <source>
        <dbReference type="ARBA" id="ARBA00022771"/>
    </source>
</evidence>
<protein>
    <recommendedName>
        <fullName evidence="6">RanBP2-type domain-containing protein</fullName>
    </recommendedName>
</protein>
<feature type="compositionally biased region" description="Basic and acidic residues" evidence="5">
    <location>
        <begin position="217"/>
        <end position="231"/>
    </location>
</feature>
<dbReference type="GO" id="GO:0008270">
    <property type="term" value="F:zinc ion binding"/>
    <property type="evidence" value="ECO:0007669"/>
    <property type="project" value="UniProtKB-KW"/>
</dbReference>
<evidence type="ECO:0000313" key="8">
    <source>
        <dbReference type="Proteomes" id="UP000222788"/>
    </source>
</evidence>
<feature type="region of interest" description="Disordered" evidence="5">
    <location>
        <begin position="155"/>
        <end position="245"/>
    </location>
</feature>
<dbReference type="PROSITE" id="PS50199">
    <property type="entry name" value="ZF_RANBP2_2"/>
    <property type="match status" value="1"/>
</dbReference>
<organism evidence="7 8">
    <name type="scientific">Ceratocystis fimbriata CBS 114723</name>
    <dbReference type="NCBI Taxonomy" id="1035309"/>
    <lineage>
        <taxon>Eukaryota</taxon>
        <taxon>Fungi</taxon>
        <taxon>Dikarya</taxon>
        <taxon>Ascomycota</taxon>
        <taxon>Pezizomycotina</taxon>
        <taxon>Sordariomycetes</taxon>
        <taxon>Hypocreomycetidae</taxon>
        <taxon>Microascales</taxon>
        <taxon>Ceratocystidaceae</taxon>
        <taxon>Ceratocystis</taxon>
    </lineage>
</organism>
<dbReference type="Gene3D" id="2.30.30.380">
    <property type="entry name" value="Zn-finger domain of Sec23/24"/>
    <property type="match status" value="1"/>
</dbReference>
<proteinExistence type="predicted"/>
<reference evidence="7 8" key="2">
    <citation type="journal article" date="2013" name="IMA Fungus">
        <title>IMA Genome-F 1: Ceratocystis fimbriata: Draft nuclear genome sequence for the plant pathogen, Ceratocystis fimbriata.</title>
        <authorList>
            <person name="Wilken P.M."/>
            <person name="Steenkamp E.T."/>
            <person name="Wingfield M.J."/>
            <person name="de Beer Z.W."/>
            <person name="Wingfield B.D."/>
        </authorList>
    </citation>
    <scope>NUCLEOTIDE SEQUENCE [LARGE SCALE GENOMIC DNA]</scope>
    <source>
        <strain evidence="7 8">CBS 114723</strain>
    </source>
</reference>
<comment type="caution">
    <text evidence="7">The sequence shown here is derived from an EMBL/GenBank/DDBJ whole genome shotgun (WGS) entry which is preliminary data.</text>
</comment>
<evidence type="ECO:0000256" key="1">
    <source>
        <dbReference type="ARBA" id="ARBA00022723"/>
    </source>
</evidence>